<keyword evidence="4 10" id="KW-0812">Transmembrane</keyword>
<dbReference type="SFLD" id="SFLDG00002">
    <property type="entry name" value="C1.7:_P-type_atpase_like"/>
    <property type="match status" value="1"/>
</dbReference>
<dbReference type="Pfam" id="PF00122">
    <property type="entry name" value="E1-E2_ATPase"/>
    <property type="match status" value="1"/>
</dbReference>
<evidence type="ECO:0000259" key="11">
    <source>
        <dbReference type="SMART" id="SM00831"/>
    </source>
</evidence>
<dbReference type="GO" id="GO:1902600">
    <property type="term" value="P:proton transmembrane transport"/>
    <property type="evidence" value="ECO:0007669"/>
    <property type="project" value="TreeGrafter"/>
</dbReference>
<dbReference type="InterPro" id="IPR001757">
    <property type="entry name" value="P_typ_ATPase"/>
</dbReference>
<gene>
    <name evidence="12" type="ORF">HLH21_02915</name>
</gene>
<dbReference type="GO" id="GO:0006883">
    <property type="term" value="P:intracellular sodium ion homeostasis"/>
    <property type="evidence" value="ECO:0007669"/>
    <property type="project" value="TreeGrafter"/>
</dbReference>
<dbReference type="InterPro" id="IPR044492">
    <property type="entry name" value="P_typ_ATPase_HD_dom"/>
</dbReference>
<evidence type="ECO:0000256" key="1">
    <source>
        <dbReference type="ARBA" id="ARBA00004651"/>
    </source>
</evidence>
<feature type="transmembrane region" description="Helical" evidence="10">
    <location>
        <begin position="275"/>
        <end position="291"/>
    </location>
</feature>
<keyword evidence="13" id="KW-1185">Reference proteome</keyword>
<dbReference type="InterPro" id="IPR023299">
    <property type="entry name" value="ATPase_P-typ_cyto_dom_N"/>
</dbReference>
<feature type="transmembrane region" description="Helical" evidence="10">
    <location>
        <begin position="642"/>
        <end position="662"/>
    </location>
</feature>
<accession>A0A7W4J565</accession>
<dbReference type="PANTHER" id="PTHR43294">
    <property type="entry name" value="SODIUM/POTASSIUM-TRANSPORTING ATPASE SUBUNIT ALPHA"/>
    <property type="match status" value="1"/>
</dbReference>
<evidence type="ECO:0000256" key="9">
    <source>
        <dbReference type="ARBA" id="ARBA00023136"/>
    </source>
</evidence>
<keyword evidence="8 10" id="KW-1133">Transmembrane helix</keyword>
<feature type="transmembrane region" description="Helical" evidence="10">
    <location>
        <begin position="710"/>
        <end position="735"/>
    </location>
</feature>
<dbReference type="InterPro" id="IPR050510">
    <property type="entry name" value="Cation_transp_ATPase_P-type"/>
</dbReference>
<comment type="caution">
    <text evidence="12">The sequence shown here is derived from an EMBL/GenBank/DDBJ whole genome shotgun (WGS) entry which is preliminary data.</text>
</comment>
<dbReference type="AlphaFoldDB" id="A0A7W4J565"/>
<evidence type="ECO:0000256" key="2">
    <source>
        <dbReference type="ARBA" id="ARBA00005675"/>
    </source>
</evidence>
<dbReference type="InterPro" id="IPR023298">
    <property type="entry name" value="ATPase_P-typ_TM_dom_sf"/>
</dbReference>
<comment type="subcellular location">
    <subcellularLocation>
        <location evidence="1">Cell membrane</location>
        <topology evidence="1">Multi-pass membrane protein</topology>
    </subcellularLocation>
</comment>
<evidence type="ECO:0000256" key="10">
    <source>
        <dbReference type="SAM" id="Phobius"/>
    </source>
</evidence>
<feature type="transmembrane region" description="Helical" evidence="10">
    <location>
        <begin position="747"/>
        <end position="765"/>
    </location>
</feature>
<evidence type="ECO:0000256" key="6">
    <source>
        <dbReference type="ARBA" id="ARBA00022840"/>
    </source>
</evidence>
<keyword evidence="6" id="KW-0067">ATP-binding</keyword>
<name>A0A7W4J565_9PROT</name>
<dbReference type="GO" id="GO:0005886">
    <property type="term" value="C:plasma membrane"/>
    <property type="evidence" value="ECO:0007669"/>
    <property type="project" value="UniProtKB-SubCell"/>
</dbReference>
<organism evidence="12 13">
    <name type="scientific">Gluconacetobacter johannae</name>
    <dbReference type="NCBI Taxonomy" id="112140"/>
    <lineage>
        <taxon>Bacteria</taxon>
        <taxon>Pseudomonadati</taxon>
        <taxon>Pseudomonadota</taxon>
        <taxon>Alphaproteobacteria</taxon>
        <taxon>Acetobacterales</taxon>
        <taxon>Acetobacteraceae</taxon>
        <taxon>Gluconacetobacter</taxon>
    </lineage>
</organism>
<evidence type="ECO:0000256" key="8">
    <source>
        <dbReference type="ARBA" id="ARBA00022989"/>
    </source>
</evidence>
<dbReference type="Pfam" id="PF00702">
    <property type="entry name" value="Hydrolase"/>
    <property type="match status" value="1"/>
</dbReference>
<comment type="similarity">
    <text evidence="2">Belongs to the cation transport ATPase (P-type) (TC 3.A.3) family. Type IIA subfamily.</text>
</comment>
<keyword evidence="3" id="KW-1003">Cell membrane</keyword>
<dbReference type="GO" id="GO:0016887">
    <property type="term" value="F:ATP hydrolysis activity"/>
    <property type="evidence" value="ECO:0007669"/>
    <property type="project" value="InterPro"/>
</dbReference>
<dbReference type="NCBIfam" id="TIGR01494">
    <property type="entry name" value="ATPase_P-type"/>
    <property type="match status" value="2"/>
</dbReference>
<evidence type="ECO:0000256" key="7">
    <source>
        <dbReference type="ARBA" id="ARBA00022967"/>
    </source>
</evidence>
<dbReference type="PROSITE" id="PS00154">
    <property type="entry name" value="ATPASE_E1_E2"/>
    <property type="match status" value="1"/>
</dbReference>
<feature type="transmembrane region" description="Helical" evidence="10">
    <location>
        <begin position="785"/>
        <end position="805"/>
    </location>
</feature>
<dbReference type="Pfam" id="PF00689">
    <property type="entry name" value="Cation_ATPase_C"/>
    <property type="match status" value="1"/>
</dbReference>
<dbReference type="Gene3D" id="3.40.1110.10">
    <property type="entry name" value="Calcium-transporting ATPase, cytoplasmic domain N"/>
    <property type="match status" value="2"/>
</dbReference>
<dbReference type="SUPFAM" id="SSF81665">
    <property type="entry name" value="Calcium ATPase, transmembrane domain M"/>
    <property type="match status" value="1"/>
</dbReference>
<dbReference type="Gene3D" id="2.70.150.10">
    <property type="entry name" value="Calcium-transporting ATPase, cytoplasmic transduction domain A"/>
    <property type="match status" value="1"/>
</dbReference>
<dbReference type="SUPFAM" id="SSF81653">
    <property type="entry name" value="Calcium ATPase, transduction domain A"/>
    <property type="match status" value="1"/>
</dbReference>
<dbReference type="InterPro" id="IPR008250">
    <property type="entry name" value="ATPase_P-typ_transduc_dom_A_sf"/>
</dbReference>
<sequence length="845" mass="89837">MDAFSDYRGLAGSEAALRLKREGPNELPHAGHRTAWRIVREVLKEPMFLMLLAAGGIYLLLGERSEALLIVGLASASVLITVIQEARSERVLEALRDLTSPRALVIRDGQRQRIAGRDVVRGDVVVLSEGDRIPADAVLLSGQVFETDESLLTGESVPVRKRPSGGGPATPVAPGGEESAFVFAGTLVVRGQSIAEVIATGARSEIGKIGKTLEGIEREAPRLARQTNRLAKGLAIIGLGVSALFTVLDGALRGAWLEALLGGVALSMSLLPEELPLVLTVFLVMGAWRITKAGVLTRRASAIESLGSATVLCTDKTGTLTENRMTIVELRAGAAVVDLRGDAVPAGDAPTDRMIRIGQLACPPDPFDPMEKAFHALAGQHPAGDAAMDGGDLVRDYPFGSDVLAMSNVWRQADGSLLVATKGAPEAVADLCRLDPVRRAALRQATDDMAARGMRVLGIAQAVGAVEPLPVSQRDLALEFLGLVGLSDPLRATVPRAVGECRSAGIRVVMITGDYPTTARAIADEAGIETSAILSGDDLARMTDDALVAQVRSVNVFARIRPDQKLRIVRALRRTGDVVAMTGDGVNDAPALKAADIGIAMGGRGSDVAREASAIVLLRDDFGSIVQTIRLGRRIYDNIHKAMGFVMAIHVPIAGLAILPLLSGLPLILMPVHIAFLEIIVDPICSIAFEAEPEERDLMTRRPRDPGAALFSPSLIAWSLVQGAAVLLAAAAILFMCVRRGMPEAEARALVLVTLVLGDITLILINRSFSTSLLRAFLRPNRTLLLILGVDIGLLALILLVPPLRGLFRLGTVAPQDLAYCVLANAVVLATMEFFKRFWRTALRT</sequence>
<dbReference type="InterPro" id="IPR059000">
    <property type="entry name" value="ATPase_P-type_domA"/>
</dbReference>
<dbReference type="SFLD" id="SFLDF00027">
    <property type="entry name" value="p-type_atpase"/>
    <property type="match status" value="1"/>
</dbReference>
<dbReference type="GO" id="GO:0030007">
    <property type="term" value="P:intracellular potassium ion homeostasis"/>
    <property type="evidence" value="ECO:0007669"/>
    <property type="project" value="TreeGrafter"/>
</dbReference>
<dbReference type="InterPro" id="IPR004014">
    <property type="entry name" value="ATPase_P-typ_cation-transptr_N"/>
</dbReference>
<dbReference type="EMBL" id="JABEQH010000003">
    <property type="protein sequence ID" value="MBB2174877.1"/>
    <property type="molecule type" value="Genomic_DNA"/>
</dbReference>
<dbReference type="PANTHER" id="PTHR43294:SF21">
    <property type="entry name" value="CATION TRANSPORTING ATPASE"/>
    <property type="match status" value="1"/>
</dbReference>
<keyword evidence="9 10" id="KW-0472">Membrane</keyword>
<evidence type="ECO:0000256" key="5">
    <source>
        <dbReference type="ARBA" id="ARBA00022741"/>
    </source>
</evidence>
<evidence type="ECO:0000256" key="4">
    <source>
        <dbReference type="ARBA" id="ARBA00022692"/>
    </source>
</evidence>
<dbReference type="RefSeq" id="WP_182941028.1">
    <property type="nucleotide sequence ID" value="NZ_JABEQH010000003.1"/>
</dbReference>
<keyword evidence="5" id="KW-0547">Nucleotide-binding</keyword>
<dbReference type="Gene3D" id="3.40.50.1000">
    <property type="entry name" value="HAD superfamily/HAD-like"/>
    <property type="match status" value="2"/>
</dbReference>
<evidence type="ECO:0000313" key="13">
    <source>
        <dbReference type="Proteomes" id="UP000561066"/>
    </source>
</evidence>
<feature type="domain" description="Cation-transporting P-type ATPase N-terminal" evidence="11">
    <location>
        <begin position="2"/>
        <end position="63"/>
    </location>
</feature>
<proteinExistence type="inferred from homology"/>
<dbReference type="SMART" id="SM00831">
    <property type="entry name" value="Cation_ATPase_N"/>
    <property type="match status" value="1"/>
</dbReference>
<reference evidence="12 13" key="1">
    <citation type="submission" date="2020-04" db="EMBL/GenBank/DDBJ databases">
        <title>Description of novel Gluconacetobacter.</title>
        <authorList>
            <person name="Sombolestani A."/>
        </authorList>
    </citation>
    <scope>NUCLEOTIDE SEQUENCE [LARGE SCALE GENOMIC DNA]</scope>
    <source>
        <strain evidence="12 13">LMG 21312</strain>
    </source>
</reference>
<keyword evidence="7" id="KW-1278">Translocase</keyword>
<dbReference type="Gene3D" id="1.20.1110.10">
    <property type="entry name" value="Calcium-transporting ATPase, transmembrane domain"/>
    <property type="match status" value="2"/>
</dbReference>
<dbReference type="SUPFAM" id="SSF56784">
    <property type="entry name" value="HAD-like"/>
    <property type="match status" value="1"/>
</dbReference>
<dbReference type="SUPFAM" id="SSF81660">
    <property type="entry name" value="Metal cation-transporting ATPase, ATP-binding domain N"/>
    <property type="match status" value="1"/>
</dbReference>
<dbReference type="InterPro" id="IPR006068">
    <property type="entry name" value="ATPase_P-typ_cation-transptr_C"/>
</dbReference>
<feature type="transmembrane region" description="Helical" evidence="10">
    <location>
        <begin position="234"/>
        <end position="255"/>
    </location>
</feature>
<dbReference type="InterPro" id="IPR018303">
    <property type="entry name" value="ATPase_P-typ_P_site"/>
</dbReference>
<dbReference type="Proteomes" id="UP000561066">
    <property type="component" value="Unassembled WGS sequence"/>
</dbReference>
<dbReference type="SFLD" id="SFLDS00003">
    <property type="entry name" value="Haloacid_Dehalogenase"/>
    <property type="match status" value="1"/>
</dbReference>
<dbReference type="GO" id="GO:0005391">
    <property type="term" value="F:P-type sodium:potassium-exchanging transporter activity"/>
    <property type="evidence" value="ECO:0007669"/>
    <property type="project" value="TreeGrafter"/>
</dbReference>
<dbReference type="GO" id="GO:0005524">
    <property type="term" value="F:ATP binding"/>
    <property type="evidence" value="ECO:0007669"/>
    <property type="project" value="UniProtKB-KW"/>
</dbReference>
<dbReference type="PRINTS" id="PR00119">
    <property type="entry name" value="CATATPASE"/>
</dbReference>
<protein>
    <submittedName>
        <fullName evidence="12">Cation-translocating P-type ATPase</fullName>
    </submittedName>
</protein>
<dbReference type="InterPro" id="IPR023214">
    <property type="entry name" value="HAD_sf"/>
</dbReference>
<evidence type="ECO:0000313" key="12">
    <source>
        <dbReference type="EMBL" id="MBB2174877.1"/>
    </source>
</evidence>
<dbReference type="Pfam" id="PF00690">
    <property type="entry name" value="Cation_ATPase_N"/>
    <property type="match status" value="1"/>
</dbReference>
<dbReference type="GO" id="GO:0036376">
    <property type="term" value="P:sodium ion export across plasma membrane"/>
    <property type="evidence" value="ECO:0007669"/>
    <property type="project" value="TreeGrafter"/>
</dbReference>
<dbReference type="PRINTS" id="PR00120">
    <property type="entry name" value="HATPASE"/>
</dbReference>
<dbReference type="GO" id="GO:1990573">
    <property type="term" value="P:potassium ion import across plasma membrane"/>
    <property type="evidence" value="ECO:0007669"/>
    <property type="project" value="TreeGrafter"/>
</dbReference>
<evidence type="ECO:0000256" key="3">
    <source>
        <dbReference type="ARBA" id="ARBA00022475"/>
    </source>
</evidence>
<dbReference type="InterPro" id="IPR036412">
    <property type="entry name" value="HAD-like_sf"/>
</dbReference>